<feature type="region of interest" description="Disordered" evidence="1">
    <location>
        <begin position="178"/>
        <end position="220"/>
    </location>
</feature>
<dbReference type="RefSeq" id="XP_046008998.1">
    <property type="nucleotide sequence ID" value="XM_046148485.1"/>
</dbReference>
<accession>A0A9P9BMF1</accession>
<feature type="region of interest" description="Disordered" evidence="1">
    <location>
        <begin position="1"/>
        <end position="28"/>
    </location>
</feature>
<protein>
    <recommendedName>
        <fullName evidence="2">FHA domain-containing protein</fullName>
    </recommendedName>
</protein>
<dbReference type="Gene3D" id="2.60.200.20">
    <property type="match status" value="1"/>
</dbReference>
<keyword evidence="4" id="KW-1185">Reference proteome</keyword>
<dbReference type="PROSITE" id="PS50006">
    <property type="entry name" value="FHA_DOMAIN"/>
    <property type="match status" value="1"/>
</dbReference>
<evidence type="ECO:0000313" key="4">
    <source>
        <dbReference type="Proteomes" id="UP000756346"/>
    </source>
</evidence>
<dbReference type="SUPFAM" id="SSF49879">
    <property type="entry name" value="SMAD/FHA domain"/>
    <property type="match status" value="1"/>
</dbReference>
<feature type="compositionally biased region" description="Polar residues" evidence="1">
    <location>
        <begin position="1"/>
        <end position="13"/>
    </location>
</feature>
<evidence type="ECO:0000313" key="3">
    <source>
        <dbReference type="EMBL" id="KAH7025781.1"/>
    </source>
</evidence>
<reference evidence="3" key="1">
    <citation type="journal article" date="2021" name="Nat. Commun.">
        <title>Genetic determinants of endophytism in the Arabidopsis root mycobiome.</title>
        <authorList>
            <person name="Mesny F."/>
            <person name="Miyauchi S."/>
            <person name="Thiergart T."/>
            <person name="Pickel B."/>
            <person name="Atanasova L."/>
            <person name="Karlsson M."/>
            <person name="Huettel B."/>
            <person name="Barry K.W."/>
            <person name="Haridas S."/>
            <person name="Chen C."/>
            <person name="Bauer D."/>
            <person name="Andreopoulos W."/>
            <person name="Pangilinan J."/>
            <person name="LaButti K."/>
            <person name="Riley R."/>
            <person name="Lipzen A."/>
            <person name="Clum A."/>
            <person name="Drula E."/>
            <person name="Henrissat B."/>
            <person name="Kohler A."/>
            <person name="Grigoriev I.V."/>
            <person name="Martin F.M."/>
            <person name="Hacquard S."/>
        </authorList>
    </citation>
    <scope>NUCLEOTIDE SEQUENCE</scope>
    <source>
        <strain evidence="3">MPI-CAGE-CH-0230</strain>
    </source>
</reference>
<organism evidence="3 4">
    <name type="scientific">Microdochium trichocladiopsis</name>
    <dbReference type="NCBI Taxonomy" id="1682393"/>
    <lineage>
        <taxon>Eukaryota</taxon>
        <taxon>Fungi</taxon>
        <taxon>Dikarya</taxon>
        <taxon>Ascomycota</taxon>
        <taxon>Pezizomycotina</taxon>
        <taxon>Sordariomycetes</taxon>
        <taxon>Xylariomycetidae</taxon>
        <taxon>Xylariales</taxon>
        <taxon>Microdochiaceae</taxon>
        <taxon>Microdochium</taxon>
    </lineage>
</organism>
<dbReference type="GeneID" id="70178031"/>
<dbReference type="InterPro" id="IPR051176">
    <property type="entry name" value="Cent_Immune-Sig_Mod"/>
</dbReference>
<dbReference type="AlphaFoldDB" id="A0A9P9BMF1"/>
<feature type="compositionally biased region" description="Acidic residues" evidence="1">
    <location>
        <begin position="189"/>
        <end position="208"/>
    </location>
</feature>
<dbReference type="GO" id="GO:0005737">
    <property type="term" value="C:cytoplasm"/>
    <property type="evidence" value="ECO:0007669"/>
    <property type="project" value="TreeGrafter"/>
</dbReference>
<sequence length="329" mass="35813">MDAPSSGQGQSKASDGASPGSCATSRNTTKRSPAMLLVTLNVSRGNHAQQTTRRLVFTPEKPVICVGRASKVTSKGFVASEANAFFESPVMSRQHAELLANFDDKSISIKDSGSLHGTFYTSIDTASEIQLAAGQAQKLSHQDVLRFGINIFRSEITHPPTIVSVEISEEQRRSAISRLTPTNKFSVPDDVDSDDAMSDGEEGDDDSVVETPQPPRNNNVNIKTVDLTQEEPTNVIDLTTDLDRTIVIDDPEISRIDVVSVDEADVDAEHDLPVLWDSDDESSIHSDMSDKDSDVDSIEEDDESILCSEIDDMDDEDIEEEGGKLLKTI</sequence>
<gene>
    <name evidence="3" type="ORF">B0I36DRAFT_149026</name>
</gene>
<dbReference type="PANTHER" id="PTHR15715">
    <property type="entry name" value="CENTROSOMAL PROTEIN OF 170 KDA"/>
    <property type="match status" value="1"/>
</dbReference>
<dbReference type="EMBL" id="JAGTJQ010000008">
    <property type="protein sequence ID" value="KAH7025781.1"/>
    <property type="molecule type" value="Genomic_DNA"/>
</dbReference>
<dbReference type="OrthoDB" id="4096268at2759"/>
<comment type="caution">
    <text evidence="3">The sequence shown here is derived from an EMBL/GenBank/DDBJ whole genome shotgun (WGS) entry which is preliminary data.</text>
</comment>
<evidence type="ECO:0000259" key="2">
    <source>
        <dbReference type="PROSITE" id="PS50006"/>
    </source>
</evidence>
<feature type="domain" description="FHA" evidence="2">
    <location>
        <begin position="64"/>
        <end position="125"/>
    </location>
</feature>
<evidence type="ECO:0000256" key="1">
    <source>
        <dbReference type="SAM" id="MobiDB-lite"/>
    </source>
</evidence>
<dbReference type="Proteomes" id="UP000756346">
    <property type="component" value="Unassembled WGS sequence"/>
</dbReference>
<feature type="compositionally biased region" description="Basic and acidic residues" evidence="1">
    <location>
        <begin position="282"/>
        <end position="294"/>
    </location>
</feature>
<dbReference type="Pfam" id="PF00498">
    <property type="entry name" value="FHA"/>
    <property type="match status" value="1"/>
</dbReference>
<feature type="region of interest" description="Disordered" evidence="1">
    <location>
        <begin position="277"/>
        <end position="307"/>
    </location>
</feature>
<dbReference type="InterPro" id="IPR000253">
    <property type="entry name" value="FHA_dom"/>
</dbReference>
<dbReference type="InterPro" id="IPR008984">
    <property type="entry name" value="SMAD_FHA_dom_sf"/>
</dbReference>
<proteinExistence type="predicted"/>
<feature type="compositionally biased region" description="Acidic residues" evidence="1">
    <location>
        <begin position="295"/>
        <end position="307"/>
    </location>
</feature>
<name>A0A9P9BMF1_9PEZI</name>
<dbReference type="PANTHER" id="PTHR15715:SF48">
    <property type="entry name" value="FHA DOMAIN-CONTAINING PROTEIN"/>
    <property type="match status" value="1"/>
</dbReference>